<protein>
    <submittedName>
        <fullName evidence="1">Uncharacterized protein</fullName>
    </submittedName>
</protein>
<gene>
    <name evidence="1" type="ORF">T05_15496</name>
</gene>
<evidence type="ECO:0000313" key="2">
    <source>
        <dbReference type="Proteomes" id="UP000055048"/>
    </source>
</evidence>
<keyword evidence="2" id="KW-1185">Reference proteome</keyword>
<proteinExistence type="predicted"/>
<comment type="caution">
    <text evidence="1">The sequence shown here is derived from an EMBL/GenBank/DDBJ whole genome shotgun (WGS) entry which is preliminary data.</text>
</comment>
<sequence>MAELNQKAVLIDLEKAKLLVSQRVSTKLSLLTNTCSSYLFSTIAEEELEEEEEFVFYPARLSVCIALPLRYQDINCCLLHFLIPLLNLPLPTSFQSTSDCMSLDVLDDEYFN</sequence>
<organism evidence="1 2">
    <name type="scientific">Trichinella murrelli</name>
    <dbReference type="NCBI Taxonomy" id="144512"/>
    <lineage>
        <taxon>Eukaryota</taxon>
        <taxon>Metazoa</taxon>
        <taxon>Ecdysozoa</taxon>
        <taxon>Nematoda</taxon>
        <taxon>Enoplea</taxon>
        <taxon>Dorylaimia</taxon>
        <taxon>Trichinellida</taxon>
        <taxon>Trichinellidae</taxon>
        <taxon>Trichinella</taxon>
    </lineage>
</organism>
<accession>A0A0V0TNV1</accession>
<evidence type="ECO:0000313" key="1">
    <source>
        <dbReference type="EMBL" id="KRX40745.1"/>
    </source>
</evidence>
<name>A0A0V0TNV1_9BILA</name>
<reference evidence="1 2" key="1">
    <citation type="submission" date="2015-01" db="EMBL/GenBank/DDBJ databases">
        <title>Evolution of Trichinella species and genotypes.</title>
        <authorList>
            <person name="Korhonen P.K."/>
            <person name="Edoardo P."/>
            <person name="Giuseppe L.R."/>
            <person name="Gasser R.B."/>
        </authorList>
    </citation>
    <scope>NUCLEOTIDE SEQUENCE [LARGE SCALE GENOMIC DNA]</scope>
    <source>
        <strain evidence="1">ISS417</strain>
    </source>
</reference>
<dbReference type="EMBL" id="JYDJ01000190">
    <property type="protein sequence ID" value="KRX40745.1"/>
    <property type="molecule type" value="Genomic_DNA"/>
</dbReference>
<dbReference type="OrthoDB" id="5929888at2759"/>
<dbReference type="Proteomes" id="UP000055048">
    <property type="component" value="Unassembled WGS sequence"/>
</dbReference>
<dbReference type="AlphaFoldDB" id="A0A0V0TNV1"/>